<organism evidence="1">
    <name type="scientific">marine metagenome</name>
    <dbReference type="NCBI Taxonomy" id="408172"/>
    <lineage>
        <taxon>unclassified sequences</taxon>
        <taxon>metagenomes</taxon>
        <taxon>ecological metagenomes</taxon>
    </lineage>
</organism>
<name>A0A382GAR1_9ZZZZ</name>
<evidence type="ECO:0000313" key="1">
    <source>
        <dbReference type="EMBL" id="SVB72336.1"/>
    </source>
</evidence>
<accession>A0A382GAR1</accession>
<protein>
    <submittedName>
        <fullName evidence="1">Uncharacterized protein</fullName>
    </submittedName>
</protein>
<dbReference type="EMBL" id="UINC01054522">
    <property type="protein sequence ID" value="SVB72336.1"/>
    <property type="molecule type" value="Genomic_DNA"/>
</dbReference>
<proteinExistence type="predicted"/>
<feature type="non-terminal residue" evidence="1">
    <location>
        <position position="1"/>
    </location>
</feature>
<sequence>VPEEFLPWLEPSDNANVSSEIFARESVLQLIETLNLLGRGREGAFHLLAADAWATYGCEAAAEEIDVAGALEKVLELLVSTGN</sequence>
<reference evidence="1" key="1">
    <citation type="submission" date="2018-05" db="EMBL/GenBank/DDBJ databases">
        <authorList>
            <person name="Lanie J.A."/>
            <person name="Ng W.-L."/>
            <person name="Kazmierczak K.M."/>
            <person name="Andrzejewski T.M."/>
            <person name="Davidsen T.M."/>
            <person name="Wayne K.J."/>
            <person name="Tettelin H."/>
            <person name="Glass J.I."/>
            <person name="Rusch D."/>
            <person name="Podicherti R."/>
            <person name="Tsui H.-C.T."/>
            <person name="Winkler M.E."/>
        </authorList>
    </citation>
    <scope>NUCLEOTIDE SEQUENCE</scope>
</reference>
<gene>
    <name evidence="1" type="ORF">METZ01_LOCUS225190</name>
</gene>
<dbReference type="AlphaFoldDB" id="A0A382GAR1"/>